<evidence type="ECO:0000256" key="2">
    <source>
        <dbReference type="SAM" id="Phobius"/>
    </source>
</evidence>
<comment type="caution">
    <text evidence="3">The sequence shown here is derived from an EMBL/GenBank/DDBJ whole genome shotgun (WGS) entry which is preliminary data.</text>
</comment>
<keyword evidence="2" id="KW-0812">Transmembrane</keyword>
<dbReference type="Pfam" id="PF04612">
    <property type="entry name" value="T2SSM"/>
    <property type="match status" value="1"/>
</dbReference>
<gene>
    <name evidence="3" type="primary">gspM</name>
    <name evidence="3" type="ORF">ACFP85_13745</name>
</gene>
<feature type="coiled-coil region" evidence="1">
    <location>
        <begin position="46"/>
        <end position="106"/>
    </location>
</feature>
<accession>A0ABW1XM09</accession>
<dbReference type="EMBL" id="JBHSUS010000001">
    <property type="protein sequence ID" value="MFC6441211.1"/>
    <property type="molecule type" value="Genomic_DNA"/>
</dbReference>
<keyword evidence="2" id="KW-1133">Transmembrane helix</keyword>
<dbReference type="RefSeq" id="WP_131258455.1">
    <property type="nucleotide sequence ID" value="NZ_JBHSUS010000001.1"/>
</dbReference>
<keyword evidence="4" id="KW-1185">Reference proteome</keyword>
<reference evidence="4" key="1">
    <citation type="journal article" date="2019" name="Int. J. Syst. Evol. Microbiol.">
        <title>The Global Catalogue of Microorganisms (GCM) 10K type strain sequencing project: providing services to taxonomists for standard genome sequencing and annotation.</title>
        <authorList>
            <consortium name="The Broad Institute Genomics Platform"/>
            <consortium name="The Broad Institute Genome Sequencing Center for Infectious Disease"/>
            <person name="Wu L."/>
            <person name="Ma J."/>
        </authorList>
    </citation>
    <scope>NUCLEOTIDE SEQUENCE [LARGE SCALE GENOMIC DNA]</scope>
    <source>
        <strain evidence="4">CGMCC 1.16031</strain>
    </source>
</reference>
<evidence type="ECO:0000256" key="1">
    <source>
        <dbReference type="SAM" id="Coils"/>
    </source>
</evidence>
<feature type="transmembrane region" description="Helical" evidence="2">
    <location>
        <begin position="21"/>
        <end position="39"/>
    </location>
</feature>
<organism evidence="3 4">
    <name type="scientific">Pseudobowmanella zhangzhouensis</name>
    <dbReference type="NCBI Taxonomy" id="1537679"/>
    <lineage>
        <taxon>Bacteria</taxon>
        <taxon>Pseudomonadati</taxon>
        <taxon>Pseudomonadota</taxon>
        <taxon>Gammaproteobacteria</taxon>
        <taxon>Alteromonadales</taxon>
        <taxon>Alteromonadaceae</taxon>
    </lineage>
</organism>
<protein>
    <submittedName>
        <fullName evidence="3">Type II secretion system protein GspM</fullName>
    </submittedName>
</protein>
<name>A0ABW1XM09_9ALTE</name>
<sequence length="231" mass="26423">MSLLAKYEQRFRALQPREKQLLLLVAVLVPLLVGFFLFIDPDLQAADKLTKQNQATQRQINDMQTQVQEIKHRLNDDPNLPVRQRLQGLNEQINGVRQELAAHTTALVDARQMPAMLRQLLAATDKVELVSLTSLAPIKIDINEQPQPSGTAQTPATQNQSQATGMALYQHGVRLVLRGRYFDVQTYLQQVRNLDWHIYWHRFDYQADDYPQGQVSLELYTISTNASFMGL</sequence>
<dbReference type="InterPro" id="IPR007690">
    <property type="entry name" value="T2SS_GspM"/>
</dbReference>
<evidence type="ECO:0000313" key="3">
    <source>
        <dbReference type="EMBL" id="MFC6441211.1"/>
    </source>
</evidence>
<dbReference type="Proteomes" id="UP001596364">
    <property type="component" value="Unassembled WGS sequence"/>
</dbReference>
<evidence type="ECO:0000313" key="4">
    <source>
        <dbReference type="Proteomes" id="UP001596364"/>
    </source>
</evidence>
<keyword evidence="1" id="KW-0175">Coiled coil</keyword>
<keyword evidence="2" id="KW-0472">Membrane</keyword>
<proteinExistence type="predicted"/>